<evidence type="ECO:0000313" key="6">
    <source>
        <dbReference type="Proteomes" id="UP000007882"/>
    </source>
</evidence>
<dbReference type="OrthoDB" id="3646807at2"/>
<dbReference type="PANTHER" id="PTHR45947">
    <property type="entry name" value="SULFOQUINOVOSYL TRANSFERASE SQD2"/>
    <property type="match status" value="1"/>
</dbReference>
<dbReference type="InterPro" id="IPR028098">
    <property type="entry name" value="Glyco_trans_4-like_N"/>
</dbReference>
<dbReference type="EMBL" id="AP012319">
    <property type="protein sequence ID" value="BAL91048.1"/>
    <property type="molecule type" value="Genomic_DNA"/>
</dbReference>
<name>I0HDG1_ACTM4</name>
<keyword evidence="6" id="KW-1185">Reference proteome</keyword>
<dbReference type="KEGG" id="ams:AMIS_58280"/>
<dbReference type="GO" id="GO:1901137">
    <property type="term" value="P:carbohydrate derivative biosynthetic process"/>
    <property type="evidence" value="ECO:0007669"/>
    <property type="project" value="UniProtKB-ARBA"/>
</dbReference>
<accession>I0HDG1</accession>
<sequence>MRVLHVISAPGPGGATHQVRLLVRRLPHDHEVVLLEPSSGAPEGLPGPDRILARSDPGRPDVRALRAEGVRVHRVTATRDADLAAIGRLRRLIHHGRFDLVHTHLYRACVQGRIAARLAGVRPVVATEHHLGAAALEGRRVSPGVRALYRAGERFGQITVAASPAIAARLRAWGVPERRITMIPKAIDAAEFRFDARLREAARARLGVAPGVPLVGGVGRLDPDKRFDLLIRAIAEAPDACLLLVGDGPARPALERLAVIEGVADRVLFAGAVAHARELLCAMDVFVSPGSGGFGLAALEAIAAGLPVLYATCPPLEERLAARTPVRGTHRLSPRDRESLPRALRAELLCLAEREDARLPARAVASRYSADHLAAAVGRLYETVAGRPAVTPLSAPHGPGGRTSTFPLPGGNVRNA</sequence>
<dbReference type="GO" id="GO:0016758">
    <property type="term" value="F:hexosyltransferase activity"/>
    <property type="evidence" value="ECO:0007669"/>
    <property type="project" value="TreeGrafter"/>
</dbReference>
<dbReference type="Gene3D" id="3.40.50.2000">
    <property type="entry name" value="Glycogen Phosphorylase B"/>
    <property type="match status" value="2"/>
</dbReference>
<keyword evidence="1" id="KW-0328">Glycosyltransferase</keyword>
<evidence type="ECO:0000313" key="5">
    <source>
        <dbReference type="EMBL" id="BAL91048.1"/>
    </source>
</evidence>
<reference evidence="5 6" key="1">
    <citation type="submission" date="2012-02" db="EMBL/GenBank/DDBJ databases">
        <title>Complete genome sequence of Actinoplanes missouriensis 431 (= NBRC 102363).</title>
        <authorList>
            <person name="Ohnishi Y."/>
            <person name="Ishikawa J."/>
            <person name="Sekine M."/>
            <person name="Hosoyama A."/>
            <person name="Harada T."/>
            <person name="Narita H."/>
            <person name="Hata T."/>
            <person name="Konno Y."/>
            <person name="Tutikane K."/>
            <person name="Fujita N."/>
            <person name="Horinouchi S."/>
            <person name="Hayakawa M."/>
        </authorList>
    </citation>
    <scope>NUCLEOTIDE SEQUENCE [LARGE SCALE GENOMIC DNA]</scope>
    <source>
        <strain evidence="6">ATCC 14538 / DSM 43046 / CBS 188.64 / JCM 3121 / NBRC 102363 / NCIMB 12654 / NRRL B-3342 / UNCC 431</strain>
    </source>
</reference>
<evidence type="ECO:0000256" key="3">
    <source>
        <dbReference type="SAM" id="MobiDB-lite"/>
    </source>
</evidence>
<dbReference type="PATRIC" id="fig|512565.3.peg.5826"/>
<dbReference type="SUPFAM" id="SSF53756">
    <property type="entry name" value="UDP-Glycosyltransferase/glycogen phosphorylase"/>
    <property type="match status" value="1"/>
</dbReference>
<dbReference type="Pfam" id="PF13439">
    <property type="entry name" value="Glyco_transf_4"/>
    <property type="match status" value="1"/>
</dbReference>
<dbReference type="STRING" id="512565.AMIS_58280"/>
<protein>
    <submittedName>
        <fullName evidence="5">Putative glycosyltransferase</fullName>
    </submittedName>
</protein>
<dbReference type="Pfam" id="PF13692">
    <property type="entry name" value="Glyco_trans_1_4"/>
    <property type="match status" value="1"/>
</dbReference>
<keyword evidence="2 5" id="KW-0808">Transferase</keyword>
<feature type="domain" description="Glycosyltransferase subfamily 4-like N-terminal" evidence="4">
    <location>
        <begin position="12"/>
        <end position="190"/>
    </location>
</feature>
<dbReference type="RefSeq" id="WP_014445936.1">
    <property type="nucleotide sequence ID" value="NC_017093.1"/>
</dbReference>
<dbReference type="PANTHER" id="PTHR45947:SF3">
    <property type="entry name" value="SULFOQUINOVOSYL TRANSFERASE SQD2"/>
    <property type="match status" value="1"/>
</dbReference>
<evidence type="ECO:0000256" key="2">
    <source>
        <dbReference type="ARBA" id="ARBA00022679"/>
    </source>
</evidence>
<dbReference type="AlphaFoldDB" id="I0HDG1"/>
<gene>
    <name evidence="5" type="ordered locus">AMIS_58280</name>
</gene>
<evidence type="ECO:0000259" key="4">
    <source>
        <dbReference type="Pfam" id="PF13439"/>
    </source>
</evidence>
<evidence type="ECO:0000256" key="1">
    <source>
        <dbReference type="ARBA" id="ARBA00022676"/>
    </source>
</evidence>
<dbReference type="HOGENOM" id="CLU_009583_0_3_11"/>
<dbReference type="Proteomes" id="UP000007882">
    <property type="component" value="Chromosome"/>
</dbReference>
<dbReference type="InterPro" id="IPR050194">
    <property type="entry name" value="Glycosyltransferase_grp1"/>
</dbReference>
<feature type="region of interest" description="Disordered" evidence="3">
    <location>
        <begin position="391"/>
        <end position="416"/>
    </location>
</feature>
<proteinExistence type="predicted"/>
<dbReference type="eggNOG" id="COG0438">
    <property type="taxonomic scope" value="Bacteria"/>
</dbReference>
<organism evidence="5 6">
    <name type="scientific">Actinoplanes missouriensis (strain ATCC 14538 / DSM 43046 / CBS 188.64 / JCM 3121 / NBRC 102363 / NCIMB 12654 / NRRL B-3342 / UNCC 431)</name>
    <dbReference type="NCBI Taxonomy" id="512565"/>
    <lineage>
        <taxon>Bacteria</taxon>
        <taxon>Bacillati</taxon>
        <taxon>Actinomycetota</taxon>
        <taxon>Actinomycetes</taxon>
        <taxon>Micromonosporales</taxon>
        <taxon>Micromonosporaceae</taxon>
        <taxon>Actinoplanes</taxon>
    </lineage>
</organism>